<feature type="transmembrane region" description="Helical" evidence="2">
    <location>
        <begin position="152"/>
        <end position="179"/>
    </location>
</feature>
<feature type="transmembrane region" description="Helical" evidence="2">
    <location>
        <begin position="65"/>
        <end position="84"/>
    </location>
</feature>
<accession>A0AAD7AHQ3</accession>
<feature type="compositionally biased region" description="Basic and acidic residues" evidence="1">
    <location>
        <begin position="367"/>
        <end position="383"/>
    </location>
</feature>
<sequence>MPSLLVSSNLLMTPDEIKTLRSIGLDLIQSFVAITNETILLTIYGALVLKATLVLLRKGWRRSSLLTLVALLLMFAICIVLWALDLADFIGEVKLSFISNPELPISGRLARARLFIFPNIAAIDALYSYMSLIGDGIIIWRVWNLKSYYRPWVIFIPIALLFGSLVATLMLTYCVAAVGSEIVVGTFQKPAFCRNVQTATYAMALATTATATILIGFTTWNFRRAIRPLLSGNVVTAGGTRHRQRSPVENILLLLVESGILYFLFFAIQVVGVVPRVHDWVLTQPGVSFAFTMYSYCSSVIVGIYPTAIVVLAHLQTSILDDAAQSNATSTLRMAHPATTSRSSGTWPTANTKPENEIELNTGMHSSELDRSQHAKPSESLDP</sequence>
<comment type="caution">
    <text evidence="3">The sequence shown here is derived from an EMBL/GenBank/DDBJ whole genome shotgun (WGS) entry which is preliminary data.</text>
</comment>
<keyword evidence="2" id="KW-1133">Transmembrane helix</keyword>
<dbReference type="Proteomes" id="UP001218218">
    <property type="component" value="Unassembled WGS sequence"/>
</dbReference>
<feature type="transmembrane region" description="Helical" evidence="2">
    <location>
        <begin position="116"/>
        <end position="140"/>
    </location>
</feature>
<keyword evidence="2" id="KW-0812">Transmembrane</keyword>
<feature type="transmembrane region" description="Helical" evidence="2">
    <location>
        <begin position="293"/>
        <end position="315"/>
    </location>
</feature>
<reference evidence="3" key="1">
    <citation type="submission" date="2023-03" db="EMBL/GenBank/DDBJ databases">
        <title>Massive genome expansion in bonnet fungi (Mycena s.s.) driven by repeated elements and novel gene families across ecological guilds.</title>
        <authorList>
            <consortium name="Lawrence Berkeley National Laboratory"/>
            <person name="Harder C.B."/>
            <person name="Miyauchi S."/>
            <person name="Viragh M."/>
            <person name="Kuo A."/>
            <person name="Thoen E."/>
            <person name="Andreopoulos B."/>
            <person name="Lu D."/>
            <person name="Skrede I."/>
            <person name="Drula E."/>
            <person name="Henrissat B."/>
            <person name="Morin E."/>
            <person name="Kohler A."/>
            <person name="Barry K."/>
            <person name="LaButti K."/>
            <person name="Morin E."/>
            <person name="Salamov A."/>
            <person name="Lipzen A."/>
            <person name="Mereny Z."/>
            <person name="Hegedus B."/>
            <person name="Baldrian P."/>
            <person name="Stursova M."/>
            <person name="Weitz H."/>
            <person name="Taylor A."/>
            <person name="Grigoriev I.V."/>
            <person name="Nagy L.G."/>
            <person name="Martin F."/>
            <person name="Kauserud H."/>
        </authorList>
    </citation>
    <scope>NUCLEOTIDE SEQUENCE</scope>
    <source>
        <strain evidence="3">CBHHK002</strain>
    </source>
</reference>
<dbReference type="AlphaFoldDB" id="A0AAD7AHQ3"/>
<name>A0AAD7AHQ3_9AGAR</name>
<evidence type="ECO:0000256" key="2">
    <source>
        <dbReference type="SAM" id="Phobius"/>
    </source>
</evidence>
<organism evidence="3 4">
    <name type="scientific">Mycena albidolilacea</name>
    <dbReference type="NCBI Taxonomy" id="1033008"/>
    <lineage>
        <taxon>Eukaryota</taxon>
        <taxon>Fungi</taxon>
        <taxon>Dikarya</taxon>
        <taxon>Basidiomycota</taxon>
        <taxon>Agaricomycotina</taxon>
        <taxon>Agaricomycetes</taxon>
        <taxon>Agaricomycetidae</taxon>
        <taxon>Agaricales</taxon>
        <taxon>Marasmiineae</taxon>
        <taxon>Mycenaceae</taxon>
        <taxon>Mycena</taxon>
    </lineage>
</organism>
<protein>
    <submittedName>
        <fullName evidence="3">Uncharacterized protein</fullName>
    </submittedName>
</protein>
<evidence type="ECO:0000313" key="3">
    <source>
        <dbReference type="EMBL" id="KAJ7359272.1"/>
    </source>
</evidence>
<keyword evidence="4" id="KW-1185">Reference proteome</keyword>
<proteinExistence type="predicted"/>
<feature type="region of interest" description="Disordered" evidence="1">
    <location>
        <begin position="330"/>
        <end position="383"/>
    </location>
</feature>
<keyword evidence="2" id="KW-0472">Membrane</keyword>
<feature type="compositionally biased region" description="Polar residues" evidence="1">
    <location>
        <begin position="330"/>
        <end position="353"/>
    </location>
</feature>
<evidence type="ECO:0000313" key="4">
    <source>
        <dbReference type="Proteomes" id="UP001218218"/>
    </source>
</evidence>
<gene>
    <name evidence="3" type="ORF">DFH08DRAFT_1037750</name>
</gene>
<evidence type="ECO:0000256" key="1">
    <source>
        <dbReference type="SAM" id="MobiDB-lite"/>
    </source>
</evidence>
<dbReference type="EMBL" id="JARIHO010000006">
    <property type="protein sequence ID" value="KAJ7359272.1"/>
    <property type="molecule type" value="Genomic_DNA"/>
</dbReference>
<feature type="transmembrane region" description="Helical" evidence="2">
    <location>
        <begin position="199"/>
        <end position="220"/>
    </location>
</feature>
<feature type="transmembrane region" description="Helical" evidence="2">
    <location>
        <begin position="251"/>
        <end position="273"/>
    </location>
</feature>